<reference evidence="2" key="1">
    <citation type="journal article" date="2014" name="Front. Microbiol.">
        <title>High frequency of phylogenetically diverse reductive dehalogenase-homologous genes in deep subseafloor sedimentary metagenomes.</title>
        <authorList>
            <person name="Kawai M."/>
            <person name="Futagami T."/>
            <person name="Toyoda A."/>
            <person name="Takaki Y."/>
            <person name="Nishi S."/>
            <person name="Hori S."/>
            <person name="Arai W."/>
            <person name="Tsubouchi T."/>
            <person name="Morono Y."/>
            <person name="Uchiyama I."/>
            <person name="Ito T."/>
            <person name="Fujiyama A."/>
            <person name="Inagaki F."/>
            <person name="Takami H."/>
        </authorList>
    </citation>
    <scope>NUCLEOTIDE SEQUENCE</scope>
    <source>
        <strain evidence="2">Expedition CK06-06</strain>
    </source>
</reference>
<feature type="non-terminal residue" evidence="2">
    <location>
        <position position="130"/>
    </location>
</feature>
<name>X1FGY9_9ZZZZ</name>
<dbReference type="SUPFAM" id="SSF52743">
    <property type="entry name" value="Subtilisin-like"/>
    <property type="match status" value="1"/>
</dbReference>
<protein>
    <recommendedName>
        <fullName evidence="3">Peptidase S8/S53 domain-containing protein</fullName>
    </recommendedName>
</protein>
<dbReference type="InterPro" id="IPR036852">
    <property type="entry name" value="Peptidase_S8/S53_dom_sf"/>
</dbReference>
<dbReference type="EMBL" id="BARU01006014">
    <property type="protein sequence ID" value="GAH44227.1"/>
    <property type="molecule type" value="Genomic_DNA"/>
</dbReference>
<accession>X1FGY9</accession>
<sequence>MKYKKIYPLFSKKIENAKDNQIDFNVIISFEDIANRDKFITKHKDLRILKKFYLIPSIAVNLKKKQINEFDKEDLIKQLEEDQKLFLSMLEFSEFLELDSYKNSQISFTGKNVRVGIIDDGINKNFPSIS</sequence>
<comment type="caution">
    <text evidence="2">The sequence shown here is derived from an EMBL/GenBank/DDBJ whole genome shotgun (WGS) entry which is preliminary data.</text>
</comment>
<dbReference type="AlphaFoldDB" id="X1FGY9"/>
<organism evidence="2">
    <name type="scientific">marine sediment metagenome</name>
    <dbReference type="NCBI Taxonomy" id="412755"/>
    <lineage>
        <taxon>unclassified sequences</taxon>
        <taxon>metagenomes</taxon>
        <taxon>ecological metagenomes</taxon>
    </lineage>
</organism>
<keyword evidence="1" id="KW-0378">Hydrolase</keyword>
<gene>
    <name evidence="2" type="ORF">S03H2_11813</name>
</gene>
<evidence type="ECO:0008006" key="3">
    <source>
        <dbReference type="Google" id="ProtNLM"/>
    </source>
</evidence>
<dbReference type="GO" id="GO:0006508">
    <property type="term" value="P:proteolysis"/>
    <property type="evidence" value="ECO:0007669"/>
    <property type="project" value="InterPro"/>
</dbReference>
<dbReference type="GO" id="GO:0004252">
    <property type="term" value="F:serine-type endopeptidase activity"/>
    <property type="evidence" value="ECO:0007669"/>
    <property type="project" value="InterPro"/>
</dbReference>
<dbReference type="InterPro" id="IPR023827">
    <property type="entry name" value="Peptidase_S8_Asp-AS"/>
</dbReference>
<evidence type="ECO:0000256" key="1">
    <source>
        <dbReference type="ARBA" id="ARBA00022801"/>
    </source>
</evidence>
<dbReference type="PROSITE" id="PS00136">
    <property type="entry name" value="SUBTILASE_ASP"/>
    <property type="match status" value="1"/>
</dbReference>
<evidence type="ECO:0000313" key="2">
    <source>
        <dbReference type="EMBL" id="GAH44227.1"/>
    </source>
</evidence>
<proteinExistence type="predicted"/>